<comment type="similarity">
    <text evidence="8">Belongs to the binding-protein-dependent transport system permease family.</text>
</comment>
<gene>
    <name evidence="11" type="ORF">GCM10009549_01190</name>
</gene>
<keyword evidence="2 8" id="KW-0813">Transport</keyword>
<comment type="subcellular location">
    <subcellularLocation>
        <location evidence="1 8">Cell membrane</location>
        <topology evidence="1 8">Multi-pass membrane protein</topology>
    </subcellularLocation>
</comment>
<feature type="transmembrane region" description="Helical" evidence="8">
    <location>
        <begin position="62"/>
        <end position="80"/>
    </location>
</feature>
<dbReference type="PANTHER" id="PTHR30614">
    <property type="entry name" value="MEMBRANE COMPONENT OF AMINO ACID ABC TRANSPORTER"/>
    <property type="match status" value="1"/>
</dbReference>
<keyword evidence="12" id="KW-1185">Reference proteome</keyword>
<dbReference type="PROSITE" id="PS50928">
    <property type="entry name" value="ABC_TM1"/>
    <property type="match status" value="1"/>
</dbReference>
<evidence type="ECO:0000256" key="4">
    <source>
        <dbReference type="ARBA" id="ARBA00022692"/>
    </source>
</evidence>
<reference evidence="12" key="1">
    <citation type="journal article" date="2019" name="Int. J. Syst. Evol. Microbiol.">
        <title>The Global Catalogue of Microorganisms (GCM) 10K type strain sequencing project: providing services to taxonomists for standard genome sequencing and annotation.</title>
        <authorList>
            <consortium name="The Broad Institute Genomics Platform"/>
            <consortium name="The Broad Institute Genome Sequencing Center for Infectious Disease"/>
            <person name="Wu L."/>
            <person name="Ma J."/>
        </authorList>
    </citation>
    <scope>NUCLEOTIDE SEQUENCE [LARGE SCALE GENOMIC DNA]</scope>
    <source>
        <strain evidence="12">JCM 10673</strain>
    </source>
</reference>
<evidence type="ECO:0000256" key="8">
    <source>
        <dbReference type="RuleBase" id="RU363032"/>
    </source>
</evidence>
<evidence type="ECO:0000256" key="3">
    <source>
        <dbReference type="ARBA" id="ARBA00022475"/>
    </source>
</evidence>
<evidence type="ECO:0000256" key="7">
    <source>
        <dbReference type="ARBA" id="ARBA00023136"/>
    </source>
</evidence>
<dbReference type="CDD" id="cd06261">
    <property type="entry name" value="TM_PBP2"/>
    <property type="match status" value="1"/>
</dbReference>
<evidence type="ECO:0000256" key="6">
    <source>
        <dbReference type="ARBA" id="ARBA00022989"/>
    </source>
</evidence>
<feature type="transmembrane region" description="Helical" evidence="8">
    <location>
        <begin position="100"/>
        <end position="127"/>
    </location>
</feature>
<protein>
    <submittedName>
        <fullName evidence="11">Amino acid ABC transporter permease</fullName>
    </submittedName>
</protein>
<name>A0ABP3YT53_9ACTN</name>
<dbReference type="SUPFAM" id="SSF161098">
    <property type="entry name" value="MetI-like"/>
    <property type="match status" value="1"/>
</dbReference>
<feature type="compositionally biased region" description="Basic and acidic residues" evidence="9">
    <location>
        <begin position="1"/>
        <end position="10"/>
    </location>
</feature>
<evidence type="ECO:0000256" key="5">
    <source>
        <dbReference type="ARBA" id="ARBA00022970"/>
    </source>
</evidence>
<keyword evidence="7 8" id="KW-0472">Membrane</keyword>
<proteinExistence type="inferred from homology"/>
<evidence type="ECO:0000313" key="11">
    <source>
        <dbReference type="EMBL" id="GAA0900898.1"/>
    </source>
</evidence>
<dbReference type="Proteomes" id="UP001501005">
    <property type="component" value="Unassembled WGS sequence"/>
</dbReference>
<evidence type="ECO:0000313" key="12">
    <source>
        <dbReference type="Proteomes" id="UP001501005"/>
    </source>
</evidence>
<feature type="transmembrane region" description="Helical" evidence="8">
    <location>
        <begin position="286"/>
        <end position="312"/>
    </location>
</feature>
<feature type="transmembrane region" description="Helical" evidence="8">
    <location>
        <begin position="134"/>
        <end position="159"/>
    </location>
</feature>
<dbReference type="EMBL" id="BAAAHG010000001">
    <property type="protein sequence ID" value="GAA0900898.1"/>
    <property type="molecule type" value="Genomic_DNA"/>
</dbReference>
<evidence type="ECO:0000259" key="10">
    <source>
        <dbReference type="PROSITE" id="PS50928"/>
    </source>
</evidence>
<dbReference type="InterPro" id="IPR043429">
    <property type="entry name" value="ArtM/GltK/GlnP/TcyL/YhdX-like"/>
</dbReference>
<sequence>MASLRTEHGRTGPNGGTDGEDRVFRARTVRTDGAGRPGGPGRTAVDGADAAFARPRPRPLRGVAAAVGLVLVAMALNALVTNNAFRWDVVAKYFTAKTVLAGLVTTLWLTAVAFTGGFVLGTALAVMRLSRNPVLVTLSFGYTWLFRSVPMLVQLLFWYNISLLYPKLSLGIPFGPAFTEFSTERMISSLTAAVIGLVLHEAGQLAEIVRAGILSVGRDQTEAAEALGLGGWRIFRRIVLPQAMPAILPPAGSQIISLLKGTSIVSVIAVQDLLYATQLIYNRNYLVIPLLLVATLWYLLLTTLLSVVQHFVERHYATGDRE</sequence>
<dbReference type="InterPro" id="IPR000515">
    <property type="entry name" value="MetI-like"/>
</dbReference>
<evidence type="ECO:0000256" key="9">
    <source>
        <dbReference type="SAM" id="MobiDB-lite"/>
    </source>
</evidence>
<keyword evidence="6 8" id="KW-1133">Transmembrane helix</keyword>
<dbReference type="NCBIfam" id="TIGR01726">
    <property type="entry name" value="HEQRo_perm_3TM"/>
    <property type="match status" value="1"/>
</dbReference>
<evidence type="ECO:0000256" key="1">
    <source>
        <dbReference type="ARBA" id="ARBA00004651"/>
    </source>
</evidence>
<keyword evidence="3" id="KW-1003">Cell membrane</keyword>
<accession>A0ABP3YT53</accession>
<dbReference type="Gene3D" id="1.10.3720.10">
    <property type="entry name" value="MetI-like"/>
    <property type="match status" value="1"/>
</dbReference>
<keyword evidence="4 8" id="KW-0812">Transmembrane</keyword>
<dbReference type="Pfam" id="PF00528">
    <property type="entry name" value="BPD_transp_1"/>
    <property type="match status" value="1"/>
</dbReference>
<comment type="caution">
    <text evidence="11">The sequence shown here is derived from an EMBL/GenBank/DDBJ whole genome shotgun (WGS) entry which is preliminary data.</text>
</comment>
<dbReference type="InterPro" id="IPR010065">
    <property type="entry name" value="AA_ABC_transptr_permease_3TM"/>
</dbReference>
<feature type="domain" description="ABC transmembrane type-1" evidence="10">
    <location>
        <begin position="103"/>
        <end position="309"/>
    </location>
</feature>
<dbReference type="InterPro" id="IPR035906">
    <property type="entry name" value="MetI-like_sf"/>
</dbReference>
<keyword evidence="5" id="KW-0029">Amino-acid transport</keyword>
<organism evidence="11 12">
    <name type="scientific">Streptomyces thermoalcalitolerans</name>
    <dbReference type="NCBI Taxonomy" id="65605"/>
    <lineage>
        <taxon>Bacteria</taxon>
        <taxon>Bacillati</taxon>
        <taxon>Actinomycetota</taxon>
        <taxon>Actinomycetes</taxon>
        <taxon>Kitasatosporales</taxon>
        <taxon>Streptomycetaceae</taxon>
        <taxon>Streptomyces</taxon>
    </lineage>
</organism>
<feature type="region of interest" description="Disordered" evidence="9">
    <location>
        <begin position="1"/>
        <end position="23"/>
    </location>
</feature>
<evidence type="ECO:0000256" key="2">
    <source>
        <dbReference type="ARBA" id="ARBA00022448"/>
    </source>
</evidence>
<dbReference type="PANTHER" id="PTHR30614:SF0">
    <property type="entry name" value="L-CYSTINE TRANSPORT SYSTEM PERMEASE PROTEIN TCYL"/>
    <property type="match status" value="1"/>
</dbReference>
<dbReference type="RefSeq" id="WP_344045470.1">
    <property type="nucleotide sequence ID" value="NZ_BAAAHG010000001.1"/>
</dbReference>